<organism evidence="1 2">
    <name type="scientific">Rhabditophanes sp. KR3021</name>
    <dbReference type="NCBI Taxonomy" id="114890"/>
    <lineage>
        <taxon>Eukaryota</taxon>
        <taxon>Metazoa</taxon>
        <taxon>Ecdysozoa</taxon>
        <taxon>Nematoda</taxon>
        <taxon>Chromadorea</taxon>
        <taxon>Rhabditida</taxon>
        <taxon>Tylenchina</taxon>
        <taxon>Panagrolaimomorpha</taxon>
        <taxon>Strongyloidoidea</taxon>
        <taxon>Alloionematidae</taxon>
        <taxon>Rhabditophanes</taxon>
    </lineage>
</organism>
<dbReference type="Proteomes" id="UP000095286">
    <property type="component" value="Unplaced"/>
</dbReference>
<sequence length="327" mass="36125">MNSASNVFFAFDSNGSSSSPDSSSINSFSTFDNNFNMSADQMARSQNLQKQQRNMIDSSALIQQQSANSPSPPNSVVAAQNAANAGQPKNPKLYKTELCRNWIDSGKCNYGERCQFAHSENDRRPILRNSKYKTSFCNNYHNNGFCCYGGRCHFIHNEEAFTNLQASVAGPLIVPVVANIGNISSTTTNISSESSGDSPSPSSQESGSASPVGSFSPTHERENYSFQYNQGFINGTPLMKPANVGQNYTQEWNPMTAMFNDFGTWDATFGDAMRQPQRQFDVFSDMNEFSNGYGRMGLNKEIHEGFGTNVLAGDRLPVFERFSNQFQ</sequence>
<proteinExistence type="predicted"/>
<evidence type="ECO:0000313" key="1">
    <source>
        <dbReference type="Proteomes" id="UP000095286"/>
    </source>
</evidence>
<evidence type="ECO:0000313" key="2">
    <source>
        <dbReference type="WBParaSite" id="RSKR_0000130100.1"/>
    </source>
</evidence>
<dbReference type="WBParaSite" id="RSKR_0000130100.1">
    <property type="protein sequence ID" value="RSKR_0000130100.1"/>
    <property type="gene ID" value="RSKR_0000130100"/>
</dbReference>
<accession>A0AC35TKC7</accession>
<name>A0AC35TKC7_9BILA</name>
<reference evidence="2" key="1">
    <citation type="submission" date="2016-11" db="UniProtKB">
        <authorList>
            <consortium name="WormBaseParasite"/>
        </authorList>
    </citation>
    <scope>IDENTIFICATION</scope>
    <source>
        <strain evidence="2">KR3021</strain>
    </source>
</reference>
<protein>
    <submittedName>
        <fullName evidence="2">C3H1-type domain-containing protein</fullName>
    </submittedName>
</protein>